<evidence type="ECO:0000256" key="2">
    <source>
        <dbReference type="SAM" id="MobiDB-lite"/>
    </source>
</evidence>
<dbReference type="Proteomes" id="UP000030745">
    <property type="component" value="Unassembled WGS sequence"/>
</dbReference>
<name>A0A067CKI1_SAPPC</name>
<evidence type="ECO:0000313" key="3">
    <source>
        <dbReference type="EMBL" id="KDO31043.1"/>
    </source>
</evidence>
<dbReference type="VEuPathDB" id="FungiDB:SPRG_19571"/>
<sequence length="187" mass="20038">MDDYRRAVVVPAVTAAVTASIAGALAAAAVAMQCDHDDEIEWIMDEKAKADAERTQATRVCQRALAAADLDSAQVSSVHSALDNATKAIDDLRAELSTPASHKRALDRVLEERDALLERTRELQAALDEKTHKVDLMKHQFECSVAMVRMAIGGALPDDATANRPAKRLRPTTSAVGPVPSSRGSQP</sequence>
<evidence type="ECO:0000256" key="1">
    <source>
        <dbReference type="SAM" id="Coils"/>
    </source>
</evidence>
<organism evidence="3 4">
    <name type="scientific">Saprolegnia parasitica (strain CBS 223.65)</name>
    <dbReference type="NCBI Taxonomy" id="695850"/>
    <lineage>
        <taxon>Eukaryota</taxon>
        <taxon>Sar</taxon>
        <taxon>Stramenopiles</taxon>
        <taxon>Oomycota</taxon>
        <taxon>Saprolegniomycetes</taxon>
        <taxon>Saprolegniales</taxon>
        <taxon>Saprolegniaceae</taxon>
        <taxon>Saprolegnia</taxon>
    </lineage>
</organism>
<dbReference type="AlphaFoldDB" id="A0A067CKI1"/>
<protein>
    <submittedName>
        <fullName evidence="3">Uncharacterized protein</fullName>
    </submittedName>
</protein>
<dbReference type="GeneID" id="24140903"/>
<dbReference type="KEGG" id="spar:SPRG_19571"/>
<dbReference type="EMBL" id="KK583199">
    <property type="protein sequence ID" value="KDO31043.1"/>
    <property type="molecule type" value="Genomic_DNA"/>
</dbReference>
<feature type="coiled-coil region" evidence="1">
    <location>
        <begin position="106"/>
        <end position="133"/>
    </location>
</feature>
<reference evidence="3 4" key="1">
    <citation type="journal article" date="2013" name="PLoS Genet.">
        <title>Distinctive expansion of potential virulence genes in the genome of the oomycete fish pathogen Saprolegnia parasitica.</title>
        <authorList>
            <person name="Jiang R.H."/>
            <person name="de Bruijn I."/>
            <person name="Haas B.J."/>
            <person name="Belmonte R."/>
            <person name="Lobach L."/>
            <person name="Christie J."/>
            <person name="van den Ackerveken G."/>
            <person name="Bottin A."/>
            <person name="Bulone V."/>
            <person name="Diaz-Moreno S.M."/>
            <person name="Dumas B."/>
            <person name="Fan L."/>
            <person name="Gaulin E."/>
            <person name="Govers F."/>
            <person name="Grenville-Briggs L.J."/>
            <person name="Horner N.R."/>
            <person name="Levin J.Z."/>
            <person name="Mammella M."/>
            <person name="Meijer H.J."/>
            <person name="Morris P."/>
            <person name="Nusbaum C."/>
            <person name="Oome S."/>
            <person name="Phillips A.J."/>
            <person name="van Rooyen D."/>
            <person name="Rzeszutek E."/>
            <person name="Saraiva M."/>
            <person name="Secombes C.J."/>
            <person name="Seidl M.F."/>
            <person name="Snel B."/>
            <person name="Stassen J.H."/>
            <person name="Sykes S."/>
            <person name="Tripathy S."/>
            <person name="van den Berg H."/>
            <person name="Vega-Arreguin J.C."/>
            <person name="Wawra S."/>
            <person name="Young S.K."/>
            <person name="Zeng Q."/>
            <person name="Dieguez-Uribeondo J."/>
            <person name="Russ C."/>
            <person name="Tyler B.M."/>
            <person name="van West P."/>
        </authorList>
    </citation>
    <scope>NUCLEOTIDE SEQUENCE [LARGE SCALE GENOMIC DNA]</scope>
    <source>
        <strain evidence="3 4">CBS 223.65</strain>
    </source>
</reference>
<dbReference type="OMA" id="DEIEWIM"/>
<evidence type="ECO:0000313" key="4">
    <source>
        <dbReference type="Proteomes" id="UP000030745"/>
    </source>
</evidence>
<keyword evidence="1" id="KW-0175">Coiled coil</keyword>
<gene>
    <name evidence="3" type="ORF">SPRG_19571</name>
</gene>
<accession>A0A067CKI1</accession>
<keyword evidence="4" id="KW-1185">Reference proteome</keyword>
<proteinExistence type="predicted"/>
<dbReference type="OrthoDB" id="10394882at2759"/>
<feature type="region of interest" description="Disordered" evidence="2">
    <location>
        <begin position="156"/>
        <end position="187"/>
    </location>
</feature>
<dbReference type="RefSeq" id="XP_012198304.1">
    <property type="nucleotide sequence ID" value="XM_012342914.1"/>
</dbReference>